<accession>A0ABP7K7Q7</accession>
<gene>
    <name evidence="2" type="ORF">GCM10022381_08380</name>
</gene>
<dbReference type="Gene3D" id="1.10.260.40">
    <property type="entry name" value="lambda repressor-like DNA-binding domains"/>
    <property type="match status" value="1"/>
</dbReference>
<evidence type="ECO:0000313" key="3">
    <source>
        <dbReference type="Proteomes" id="UP001501803"/>
    </source>
</evidence>
<dbReference type="InterPro" id="IPR010982">
    <property type="entry name" value="Lambda_DNA-bd_dom_sf"/>
</dbReference>
<dbReference type="SMART" id="SM00530">
    <property type="entry name" value="HTH_XRE"/>
    <property type="match status" value="1"/>
</dbReference>
<sequence>MDIRNELREFLTSRRARLTPDQVGLPDFGGRRRVPGLRREEVALIAGISVEYYVRLERGTFAGVSEAVLGGISRALQLSDAERSHLDDLVRAANQDVHPQRGRDRTKAQQVAPGVQQLLDAMDNVPAFVQNGRLDVIATNRLGHAVFSEMYVQPHRPVNFGRFLFLDPRSEEFYREWDDAAYQTVALLRTETGRTPHDRTLSDLVGELSTRSEQFRALWASHDVREHRTGVKAITHPVVGDLDLSFEAMDLTSDRGLLLVAYTAEPGSPSHDALKLLSIWAATNDQLANAQNVDKNGAESG</sequence>
<feature type="domain" description="HTH cro/C1-type" evidence="1">
    <location>
        <begin position="6"/>
        <end position="83"/>
    </location>
</feature>
<protein>
    <submittedName>
        <fullName evidence="2">Helix-turn-helix transcriptional regulator</fullName>
    </submittedName>
</protein>
<dbReference type="Gene3D" id="3.30.450.180">
    <property type="match status" value="1"/>
</dbReference>
<dbReference type="Proteomes" id="UP001501803">
    <property type="component" value="Unassembled WGS sequence"/>
</dbReference>
<dbReference type="CDD" id="cd00093">
    <property type="entry name" value="HTH_XRE"/>
    <property type="match status" value="1"/>
</dbReference>
<organism evidence="2 3">
    <name type="scientific">Leifsonia kafniensis</name>
    <dbReference type="NCBI Taxonomy" id="475957"/>
    <lineage>
        <taxon>Bacteria</taxon>
        <taxon>Bacillati</taxon>
        <taxon>Actinomycetota</taxon>
        <taxon>Actinomycetes</taxon>
        <taxon>Micrococcales</taxon>
        <taxon>Microbacteriaceae</taxon>
        <taxon>Leifsonia</taxon>
    </lineage>
</organism>
<dbReference type="EMBL" id="BAABCN010000002">
    <property type="protein sequence ID" value="GAA3867134.1"/>
    <property type="molecule type" value="Genomic_DNA"/>
</dbReference>
<dbReference type="RefSeq" id="WP_345062568.1">
    <property type="nucleotide sequence ID" value="NZ_BAABCN010000002.1"/>
</dbReference>
<evidence type="ECO:0000313" key="2">
    <source>
        <dbReference type="EMBL" id="GAA3867134.1"/>
    </source>
</evidence>
<name>A0ABP7K7Q7_9MICO</name>
<comment type="caution">
    <text evidence="2">The sequence shown here is derived from an EMBL/GenBank/DDBJ whole genome shotgun (WGS) entry which is preliminary data.</text>
</comment>
<keyword evidence="3" id="KW-1185">Reference proteome</keyword>
<proteinExistence type="predicted"/>
<dbReference type="SUPFAM" id="SSF47413">
    <property type="entry name" value="lambda repressor-like DNA-binding domains"/>
    <property type="match status" value="1"/>
</dbReference>
<dbReference type="PANTHER" id="PTHR35010">
    <property type="entry name" value="BLL4672 PROTEIN-RELATED"/>
    <property type="match status" value="1"/>
</dbReference>
<dbReference type="InterPro" id="IPR041413">
    <property type="entry name" value="MLTR_LBD"/>
</dbReference>
<dbReference type="InterPro" id="IPR001387">
    <property type="entry name" value="Cro/C1-type_HTH"/>
</dbReference>
<dbReference type="Pfam" id="PF17765">
    <property type="entry name" value="MLTR_LBD"/>
    <property type="match status" value="1"/>
</dbReference>
<evidence type="ECO:0000259" key="1">
    <source>
        <dbReference type="SMART" id="SM00530"/>
    </source>
</evidence>
<dbReference type="PANTHER" id="PTHR35010:SF2">
    <property type="entry name" value="BLL4672 PROTEIN"/>
    <property type="match status" value="1"/>
</dbReference>
<reference evidence="3" key="1">
    <citation type="journal article" date="2019" name="Int. J. Syst. Evol. Microbiol.">
        <title>The Global Catalogue of Microorganisms (GCM) 10K type strain sequencing project: providing services to taxonomists for standard genome sequencing and annotation.</title>
        <authorList>
            <consortium name="The Broad Institute Genomics Platform"/>
            <consortium name="The Broad Institute Genome Sequencing Center for Infectious Disease"/>
            <person name="Wu L."/>
            <person name="Ma J."/>
        </authorList>
    </citation>
    <scope>NUCLEOTIDE SEQUENCE [LARGE SCALE GENOMIC DNA]</scope>
    <source>
        <strain evidence="3">JCM 17021</strain>
    </source>
</reference>